<proteinExistence type="predicted"/>
<evidence type="ECO:0000313" key="2">
    <source>
        <dbReference type="EMBL" id="VDP80171.1"/>
    </source>
</evidence>
<reference evidence="4" key="1">
    <citation type="submission" date="2016-06" db="UniProtKB">
        <authorList>
            <consortium name="WormBaseParasite"/>
        </authorList>
    </citation>
    <scope>IDENTIFICATION</scope>
</reference>
<gene>
    <name evidence="2" type="ORF">SCUD_LOCUS22785</name>
</gene>
<feature type="compositionally biased region" description="Polar residues" evidence="1">
    <location>
        <begin position="47"/>
        <end position="73"/>
    </location>
</feature>
<feature type="region of interest" description="Disordered" evidence="1">
    <location>
        <begin position="47"/>
        <end position="83"/>
    </location>
</feature>
<dbReference type="EMBL" id="UZAK01050678">
    <property type="protein sequence ID" value="VDP80171.1"/>
    <property type="molecule type" value="Genomic_DNA"/>
</dbReference>
<evidence type="ECO:0000313" key="3">
    <source>
        <dbReference type="Proteomes" id="UP000279833"/>
    </source>
</evidence>
<dbReference type="Proteomes" id="UP000279833">
    <property type="component" value="Unassembled WGS sequence"/>
</dbReference>
<sequence length="146" mass="16674">MLEFSDKRISLPCATLKEPLLDHVNCANLECCNRGIFHKTIHQDVRNSTSLPSHHNPMRTQSYVDDSSRSTNKGKAENSDRVQNYPNEIEVDAYFPSVCFAGESSPYESHMFITHINAYLPDNRDNDVVYPNVKSGRNMYHNYCAS</sequence>
<keyword evidence="3" id="KW-1185">Reference proteome</keyword>
<evidence type="ECO:0000313" key="4">
    <source>
        <dbReference type="WBParaSite" id="SCUD_0002278701-mRNA-1"/>
    </source>
</evidence>
<dbReference type="WBParaSite" id="SCUD_0002278701-mRNA-1">
    <property type="protein sequence ID" value="SCUD_0002278701-mRNA-1"/>
    <property type="gene ID" value="SCUD_0002278701"/>
</dbReference>
<accession>A0A183L616</accession>
<reference evidence="2 3" key="2">
    <citation type="submission" date="2018-11" db="EMBL/GenBank/DDBJ databases">
        <authorList>
            <consortium name="Pathogen Informatics"/>
        </authorList>
    </citation>
    <scope>NUCLEOTIDE SEQUENCE [LARGE SCALE GENOMIC DNA]</scope>
    <source>
        <strain evidence="2">Dakar</strain>
        <strain evidence="3">Dakar, Senegal</strain>
    </source>
</reference>
<name>A0A183L616_9TREM</name>
<organism evidence="4">
    <name type="scientific">Schistosoma curassoni</name>
    <dbReference type="NCBI Taxonomy" id="6186"/>
    <lineage>
        <taxon>Eukaryota</taxon>
        <taxon>Metazoa</taxon>
        <taxon>Spiralia</taxon>
        <taxon>Lophotrochozoa</taxon>
        <taxon>Platyhelminthes</taxon>
        <taxon>Trematoda</taxon>
        <taxon>Digenea</taxon>
        <taxon>Strigeidida</taxon>
        <taxon>Schistosomatoidea</taxon>
        <taxon>Schistosomatidae</taxon>
        <taxon>Schistosoma</taxon>
    </lineage>
</organism>
<dbReference type="AlphaFoldDB" id="A0A183L616"/>
<evidence type="ECO:0000256" key="1">
    <source>
        <dbReference type="SAM" id="MobiDB-lite"/>
    </source>
</evidence>
<protein>
    <submittedName>
        <fullName evidence="4">Ovule protein</fullName>
    </submittedName>
</protein>